<name>A0AAT9G6S2_9RICK</name>
<dbReference type="Gene3D" id="1.20.120.520">
    <property type="entry name" value="nmb1532 protein domain like"/>
    <property type="match status" value="1"/>
</dbReference>
<proteinExistence type="predicted"/>
<evidence type="ECO:0008006" key="2">
    <source>
        <dbReference type="Google" id="ProtNLM"/>
    </source>
</evidence>
<organism evidence="1">
    <name type="scientific">Candidatus Tisiphia endosymbiont of Sergentomyia squamirostris</name>
    <dbReference type="NCBI Taxonomy" id="3113639"/>
    <lineage>
        <taxon>Bacteria</taxon>
        <taxon>Pseudomonadati</taxon>
        <taxon>Pseudomonadota</taxon>
        <taxon>Alphaproteobacteria</taxon>
        <taxon>Rickettsiales</taxon>
        <taxon>Rickettsiaceae</taxon>
        <taxon>Rickettsieae</taxon>
        <taxon>Candidatus Tisiphia</taxon>
    </lineage>
</organism>
<evidence type="ECO:0000313" key="1">
    <source>
        <dbReference type="EMBL" id="BFD45439.1"/>
    </source>
</evidence>
<dbReference type="AlphaFoldDB" id="A0AAT9G6S2"/>
<sequence>MLRYDLYRSIHKFIRKKLYQFGEELGKTDFRKIAAVIGIKDSFNNIAFDLKMHAQKEEKYFTPLFNEKGSTVHKHVEQEHFNQQDELMEFQGIFENAIKIVDDEERVIQGCHICSLYDKFLSNNLLHFYQEETILMPELWHLYSDTELQQVTVDSYRGLPKHVLLDSSSFFPVLNFLEKRTYLQDIKEACSPEMFLEIWKRTLVSEGCFTNDEKSAFAMEFDLPLKDSTELVKP</sequence>
<protein>
    <recommendedName>
        <fullName evidence="2">Hemerythrin-like domain-containing protein</fullName>
    </recommendedName>
</protein>
<reference evidence="1" key="1">
    <citation type="submission" date="2024-01" db="EMBL/GenBank/DDBJ databases">
        <title>Sequencing the genomes of a sandfly, Sergentomyia squamirostris, and its two endosymbionts.</title>
        <authorList>
            <person name="Itokawa K."/>
            <person name="Sanjoba C."/>
        </authorList>
    </citation>
    <scope>NUCLEOTIDE SEQUENCE</scope>
    <source>
        <strain evidence="1">RiSSQ</strain>
    </source>
</reference>
<dbReference type="EMBL" id="AP029170">
    <property type="protein sequence ID" value="BFD45439.1"/>
    <property type="molecule type" value="Genomic_DNA"/>
</dbReference>
<accession>A0AAT9G6S2</accession>
<gene>
    <name evidence="1" type="ORF">DMENIID0002_00850</name>
</gene>